<dbReference type="Gene3D" id="3.40.50.720">
    <property type="entry name" value="NAD(P)-binding Rossmann-like Domain"/>
    <property type="match status" value="2"/>
</dbReference>
<dbReference type="EMBL" id="PDCN02000002">
    <property type="protein sequence ID" value="PIB77143.1"/>
    <property type="molecule type" value="Genomic_DNA"/>
</dbReference>
<dbReference type="InterPro" id="IPR020904">
    <property type="entry name" value="Sc_DH/Rdtase_CS"/>
</dbReference>
<comment type="similarity">
    <text evidence="1">Belongs to the short-chain dehydrogenases/reductases (SDR) family.</text>
</comment>
<dbReference type="OrthoDB" id="9804774at2"/>
<name>A0A2G5PGI6_9MYCO</name>
<dbReference type="InterPro" id="IPR057326">
    <property type="entry name" value="KR_dom"/>
</dbReference>
<dbReference type="PANTHER" id="PTHR42760:SF78">
    <property type="entry name" value="3-OXOACYL-[ACYL-CARRIER-PROTEIN] REDUCTASE [NADH]"/>
    <property type="match status" value="1"/>
</dbReference>
<dbReference type="NCBIfam" id="NF006110">
    <property type="entry name" value="PRK08261.1"/>
    <property type="match status" value="1"/>
</dbReference>
<dbReference type="AlphaFoldDB" id="A0A2G5PGI6"/>
<dbReference type="RefSeq" id="WP_090588805.1">
    <property type="nucleotide sequence ID" value="NZ_CP104302.1"/>
</dbReference>
<dbReference type="STRING" id="85968.GCA_900073015_01950"/>
<dbReference type="PANTHER" id="PTHR42760">
    <property type="entry name" value="SHORT-CHAIN DEHYDROGENASES/REDUCTASES FAMILY MEMBER"/>
    <property type="match status" value="1"/>
</dbReference>
<feature type="domain" description="Ketoreductase" evidence="2">
    <location>
        <begin position="214"/>
        <end position="386"/>
    </location>
</feature>
<organism evidence="3 4">
    <name type="scientific">Mycolicibacterium brumae</name>
    <dbReference type="NCBI Taxonomy" id="85968"/>
    <lineage>
        <taxon>Bacteria</taxon>
        <taxon>Bacillati</taxon>
        <taxon>Actinomycetota</taxon>
        <taxon>Actinomycetes</taxon>
        <taxon>Mycobacteriales</taxon>
        <taxon>Mycobacteriaceae</taxon>
        <taxon>Mycolicibacterium</taxon>
    </lineage>
</organism>
<keyword evidence="4" id="KW-1185">Reference proteome</keyword>
<dbReference type="FunFam" id="3.40.50.720:FF:000614">
    <property type="entry name" value="3-oxoacyl-ACP reductase FabG"/>
    <property type="match status" value="1"/>
</dbReference>
<dbReference type="Pfam" id="PF13561">
    <property type="entry name" value="adh_short_C2"/>
    <property type="match status" value="1"/>
</dbReference>
<accession>A0A2G5PGI6</accession>
<gene>
    <name evidence="3" type="ORF">CQY22_002490</name>
</gene>
<dbReference type="GO" id="GO:0016616">
    <property type="term" value="F:oxidoreductase activity, acting on the CH-OH group of donors, NAD or NADP as acceptor"/>
    <property type="evidence" value="ECO:0007669"/>
    <property type="project" value="TreeGrafter"/>
</dbReference>
<proteinExistence type="inferred from homology"/>
<dbReference type="InterPro" id="IPR002347">
    <property type="entry name" value="SDR_fam"/>
</dbReference>
<dbReference type="PROSITE" id="PS00061">
    <property type="entry name" value="ADH_SHORT"/>
    <property type="match status" value="1"/>
</dbReference>
<comment type="caution">
    <text evidence="3">The sequence shown here is derived from an EMBL/GenBank/DDBJ whole genome shotgun (WGS) entry which is preliminary data.</text>
</comment>
<evidence type="ECO:0000313" key="3">
    <source>
        <dbReference type="EMBL" id="PIB77143.1"/>
    </source>
</evidence>
<evidence type="ECO:0000256" key="1">
    <source>
        <dbReference type="ARBA" id="ARBA00006484"/>
    </source>
</evidence>
<dbReference type="SUPFAM" id="SSF51735">
    <property type="entry name" value="NAD(P)-binding Rossmann-fold domains"/>
    <property type="match status" value="2"/>
</dbReference>
<dbReference type="PRINTS" id="PR00080">
    <property type="entry name" value="SDRFAMILY"/>
</dbReference>
<dbReference type="Proteomes" id="UP000230551">
    <property type="component" value="Unassembled WGS sequence"/>
</dbReference>
<sequence>MAPKIPSDVYSTVFGSAPGAFLAKQLGVPQPETLRRYRAGDPALGGPLLIGGEGRIAEPMRDALADDYDIVGNNLGGRWADKFGGLLFDATGITTPVGLKALHEFFTPLLRNVAPSGRIVVVGTTPDLAGSVDERIAQRALEGFTRSLAKELQHGATAQLVYLSPDAGPGATGLESTLRFLLSGKSAYVDGQVFYVGAADATAPADWDKPLDGKVAIITGAARGIGATIAEVFARDGAKVVAIDVEQAGDALAETAAKVGGTALALDVTAEDAVAKITAHLAEHYDGHADVLVNNAGITRDKLLANMDDARWDSVIAVNLLAPQRLAQGLVDTGVIGAGGRIVGLSSIAGIAGNRGQTNYGATKAGMIGLTQALAPELAAKDITINAVAPGFIETKMTEAIPFATREVGRRLNSLFQGGQPVDVAELIAYFASPASNAVTGNAVRVCGQAMIGA</sequence>
<protein>
    <submittedName>
        <fullName evidence="3">3-oxoacyl-ACP reductase</fullName>
    </submittedName>
</protein>
<evidence type="ECO:0000259" key="2">
    <source>
        <dbReference type="SMART" id="SM00822"/>
    </source>
</evidence>
<dbReference type="InterPro" id="IPR036291">
    <property type="entry name" value="NAD(P)-bd_dom_sf"/>
</dbReference>
<dbReference type="FunFam" id="3.40.50.720:FF:000338">
    <property type="entry name" value="3-oxoacyl-ACP reductase FabG"/>
    <property type="match status" value="1"/>
</dbReference>
<dbReference type="PRINTS" id="PR00081">
    <property type="entry name" value="GDHRDH"/>
</dbReference>
<reference evidence="3 4" key="1">
    <citation type="journal article" date="2017" name="Infect. Genet. Evol.">
        <title>The new phylogeny of the genus Mycobacterium: The old and the news.</title>
        <authorList>
            <person name="Tortoli E."/>
            <person name="Fedrizzi T."/>
            <person name="Meehan C.J."/>
            <person name="Trovato A."/>
            <person name="Grottola A."/>
            <person name="Giacobazzi E."/>
            <person name="Serpini G.F."/>
            <person name="Tagliazucchi S."/>
            <person name="Fabio A."/>
            <person name="Bettua C."/>
            <person name="Bertorelli R."/>
            <person name="Frascaro F."/>
            <person name="De Sanctis V."/>
            <person name="Pecorari M."/>
            <person name="Jousson O."/>
            <person name="Segata N."/>
            <person name="Cirillo D.M."/>
        </authorList>
    </citation>
    <scope>NUCLEOTIDE SEQUENCE [LARGE SCALE GENOMIC DNA]</scope>
    <source>
        <strain evidence="3 4">CIP1034565</strain>
    </source>
</reference>
<evidence type="ECO:0000313" key="4">
    <source>
        <dbReference type="Proteomes" id="UP000230551"/>
    </source>
</evidence>
<dbReference type="SMART" id="SM00822">
    <property type="entry name" value="PKS_KR"/>
    <property type="match status" value="1"/>
</dbReference>